<comment type="similarity">
    <text evidence="2">Belongs to the polysaccharide synthase family.</text>
</comment>
<feature type="transmembrane region" description="Helical" evidence="7">
    <location>
        <begin position="415"/>
        <end position="431"/>
    </location>
</feature>
<feature type="transmembrane region" description="Helical" evidence="7">
    <location>
        <begin position="144"/>
        <end position="164"/>
    </location>
</feature>
<organism evidence="8 9">
    <name type="scientific">Aquabacterium lacunae</name>
    <dbReference type="NCBI Taxonomy" id="2528630"/>
    <lineage>
        <taxon>Bacteria</taxon>
        <taxon>Pseudomonadati</taxon>
        <taxon>Pseudomonadota</taxon>
        <taxon>Betaproteobacteria</taxon>
        <taxon>Burkholderiales</taxon>
        <taxon>Aquabacterium</taxon>
    </lineage>
</organism>
<dbReference type="AlphaFoldDB" id="A0A4Q9GXB0"/>
<evidence type="ECO:0000256" key="4">
    <source>
        <dbReference type="ARBA" id="ARBA00022692"/>
    </source>
</evidence>
<dbReference type="RefSeq" id="WP_130968225.1">
    <property type="nucleotide sequence ID" value="NZ_SIXI01000004.1"/>
</dbReference>
<feature type="transmembrane region" description="Helical" evidence="7">
    <location>
        <begin position="291"/>
        <end position="312"/>
    </location>
</feature>
<dbReference type="EMBL" id="SIXI01000004">
    <property type="protein sequence ID" value="TBO30233.1"/>
    <property type="molecule type" value="Genomic_DNA"/>
</dbReference>
<dbReference type="CDD" id="cd13127">
    <property type="entry name" value="MATE_tuaB_like"/>
    <property type="match status" value="1"/>
</dbReference>
<evidence type="ECO:0000256" key="5">
    <source>
        <dbReference type="ARBA" id="ARBA00022989"/>
    </source>
</evidence>
<evidence type="ECO:0000313" key="8">
    <source>
        <dbReference type="EMBL" id="TBO30233.1"/>
    </source>
</evidence>
<sequence>MNTLRKSLLLTFFSTNGATAVQFAVTVVLARLLSPEDIGVFSITAVMVSIAHLFRDFGVGAYLQQEKELTPEKVSAAFGMLLTSSWLIALAVFALSWPASAFYGQEGIQDVMQVMAIGFAVIPFGAVTHSILTREYKATEQAYVRIVGTAAYAISAISLAHAGFGYMSMAWASLINIIATALGYLPFKPEVMTWRPRFRGWRKVMHFGAGATLSNSLEAVHTAMPDMMLGKLSGPHDVGLLSRGLGTTNLLNQVIGPTLSYAVLPYLAKAHHSGQALDQHLEKARAYATGIMWPALACTGFYAQPLIAFLYGEKWLPATPIVQWGCLMLLLSTPFSFNGAAYMAIGRPLLAVLPTLASLILRGALILWLYDGTLESFAAGLCMAAVAGYPIHAWLQHRILGVSARAFLRSQYKSFWVCVACGCVGAALAHLSKPWAAGWQLLLAGLIIPVWWLICLRMLRHPLLAEVQPLVVRFPRLAGWLQA</sequence>
<evidence type="ECO:0000256" key="6">
    <source>
        <dbReference type="ARBA" id="ARBA00023136"/>
    </source>
</evidence>
<dbReference type="PANTHER" id="PTHR30250:SF10">
    <property type="entry name" value="LIPOPOLYSACCHARIDE BIOSYNTHESIS PROTEIN WZXC"/>
    <property type="match status" value="1"/>
</dbReference>
<comment type="subcellular location">
    <subcellularLocation>
        <location evidence="1">Cell membrane</location>
        <topology evidence="1">Multi-pass membrane protein</topology>
    </subcellularLocation>
</comment>
<dbReference type="PANTHER" id="PTHR30250">
    <property type="entry name" value="PST FAMILY PREDICTED COLANIC ACID TRANSPORTER"/>
    <property type="match status" value="1"/>
</dbReference>
<comment type="caution">
    <text evidence="8">The sequence shown here is derived from an EMBL/GenBank/DDBJ whole genome shotgun (WGS) entry which is preliminary data.</text>
</comment>
<keyword evidence="4 7" id="KW-0812">Transmembrane</keyword>
<dbReference type="GO" id="GO:0005886">
    <property type="term" value="C:plasma membrane"/>
    <property type="evidence" value="ECO:0007669"/>
    <property type="project" value="UniProtKB-SubCell"/>
</dbReference>
<dbReference type="InterPro" id="IPR050833">
    <property type="entry name" value="Poly_Biosynth_Transport"/>
</dbReference>
<feature type="transmembrane region" description="Helical" evidence="7">
    <location>
        <begin position="39"/>
        <end position="63"/>
    </location>
</feature>
<name>A0A4Q9GXB0_9BURK</name>
<evidence type="ECO:0000256" key="2">
    <source>
        <dbReference type="ARBA" id="ARBA00007430"/>
    </source>
</evidence>
<reference evidence="8 9" key="1">
    <citation type="submission" date="2019-02" db="EMBL/GenBank/DDBJ databases">
        <title>Aquabacterium sp. strain KMB7.</title>
        <authorList>
            <person name="Chen W.-M."/>
        </authorList>
    </citation>
    <scope>NUCLEOTIDE SEQUENCE [LARGE SCALE GENOMIC DNA]</scope>
    <source>
        <strain evidence="8 9">KMB7</strain>
    </source>
</reference>
<keyword evidence="3" id="KW-1003">Cell membrane</keyword>
<feature type="transmembrane region" description="Helical" evidence="7">
    <location>
        <begin position="376"/>
        <end position="395"/>
    </location>
</feature>
<protein>
    <submittedName>
        <fullName evidence="8">Lipopolysaccharide biosynthesis protein</fullName>
    </submittedName>
</protein>
<dbReference type="OrthoDB" id="5486360at2"/>
<feature type="transmembrane region" description="Helical" evidence="7">
    <location>
        <begin position="111"/>
        <end position="132"/>
    </location>
</feature>
<dbReference type="Proteomes" id="UP000292120">
    <property type="component" value="Unassembled WGS sequence"/>
</dbReference>
<evidence type="ECO:0000256" key="1">
    <source>
        <dbReference type="ARBA" id="ARBA00004651"/>
    </source>
</evidence>
<proteinExistence type="inferred from homology"/>
<gene>
    <name evidence="8" type="ORF">EYS42_11090</name>
</gene>
<feature type="transmembrane region" description="Helical" evidence="7">
    <location>
        <begin position="318"/>
        <end position="337"/>
    </location>
</feature>
<evidence type="ECO:0000313" key="9">
    <source>
        <dbReference type="Proteomes" id="UP000292120"/>
    </source>
</evidence>
<feature type="transmembrane region" description="Helical" evidence="7">
    <location>
        <begin position="75"/>
        <end position="99"/>
    </location>
</feature>
<evidence type="ECO:0000256" key="7">
    <source>
        <dbReference type="SAM" id="Phobius"/>
    </source>
</evidence>
<keyword evidence="6 7" id="KW-0472">Membrane</keyword>
<keyword evidence="5 7" id="KW-1133">Transmembrane helix</keyword>
<evidence type="ECO:0000256" key="3">
    <source>
        <dbReference type="ARBA" id="ARBA00022475"/>
    </source>
</evidence>
<accession>A0A4Q9GXB0</accession>
<feature type="transmembrane region" description="Helical" evidence="7">
    <location>
        <begin position="170"/>
        <end position="187"/>
    </location>
</feature>
<keyword evidence="9" id="KW-1185">Reference proteome</keyword>
<dbReference type="Pfam" id="PF13440">
    <property type="entry name" value="Polysacc_synt_3"/>
    <property type="match status" value="1"/>
</dbReference>
<feature type="transmembrane region" description="Helical" evidence="7">
    <location>
        <begin position="349"/>
        <end position="370"/>
    </location>
</feature>
<feature type="transmembrane region" description="Helical" evidence="7">
    <location>
        <begin position="437"/>
        <end position="456"/>
    </location>
</feature>